<dbReference type="Pfam" id="PF00512">
    <property type="entry name" value="HisKA"/>
    <property type="match status" value="1"/>
</dbReference>
<dbReference type="PATRIC" id="fig|651182.5.peg.3789"/>
<dbReference type="SUPFAM" id="SSF54631">
    <property type="entry name" value="CBS-domain pair"/>
    <property type="match status" value="1"/>
</dbReference>
<evidence type="ECO:0000256" key="2">
    <source>
        <dbReference type="ARBA" id="ARBA00012438"/>
    </source>
</evidence>
<evidence type="ECO:0000259" key="5">
    <source>
        <dbReference type="PROSITE" id="PS50109"/>
    </source>
</evidence>
<dbReference type="PRINTS" id="PR00344">
    <property type="entry name" value="BCTRLSENSOR"/>
</dbReference>
<protein>
    <recommendedName>
        <fullName evidence="2">histidine kinase</fullName>
        <ecNumber evidence="2">2.7.13.3</ecNumber>
    </recommendedName>
</protein>
<dbReference type="STRING" id="651182.TOL2_C32070"/>
<evidence type="ECO:0000313" key="7">
    <source>
        <dbReference type="EMBL" id="CCK81365.1"/>
    </source>
</evidence>
<evidence type="ECO:0000256" key="3">
    <source>
        <dbReference type="ARBA" id="ARBA00022553"/>
    </source>
</evidence>
<dbReference type="SMART" id="SM00387">
    <property type="entry name" value="HATPase_c"/>
    <property type="match status" value="1"/>
</dbReference>
<proteinExistence type="predicted"/>
<dbReference type="Gene3D" id="3.30.565.10">
    <property type="entry name" value="Histidine kinase-like ATPase, C-terminal domain"/>
    <property type="match status" value="1"/>
</dbReference>
<dbReference type="RefSeq" id="WP_014958554.1">
    <property type="nucleotide sequence ID" value="NC_018645.1"/>
</dbReference>
<dbReference type="GO" id="GO:0000155">
    <property type="term" value="F:phosphorelay sensor kinase activity"/>
    <property type="evidence" value="ECO:0007669"/>
    <property type="project" value="InterPro"/>
</dbReference>
<reference evidence="7 8" key="1">
    <citation type="journal article" date="2013" name="Environ. Microbiol.">
        <title>Complete genome, catabolic sub-proteomes and key-metabolites of Desulfobacula toluolica Tol2, a marine, aromatic compound-degrading, sulfate-reducing bacterium.</title>
        <authorList>
            <person name="Wohlbrand L."/>
            <person name="Jacob J.H."/>
            <person name="Kube M."/>
            <person name="Mussmann M."/>
            <person name="Jarling R."/>
            <person name="Beck A."/>
            <person name="Amann R."/>
            <person name="Wilkes H."/>
            <person name="Reinhardt R."/>
            <person name="Rabus R."/>
        </authorList>
    </citation>
    <scope>NUCLEOTIDE SEQUENCE [LARGE SCALE GENOMIC DNA]</scope>
    <source>
        <strain evidence="8">DSM 7467 / Tol2</strain>
    </source>
</reference>
<dbReference type="InterPro" id="IPR000644">
    <property type="entry name" value="CBS_dom"/>
</dbReference>
<dbReference type="PANTHER" id="PTHR43065">
    <property type="entry name" value="SENSOR HISTIDINE KINASE"/>
    <property type="match status" value="1"/>
</dbReference>
<dbReference type="PANTHER" id="PTHR43065:SF42">
    <property type="entry name" value="TWO-COMPONENT SENSOR PPRA"/>
    <property type="match status" value="1"/>
</dbReference>
<organism evidence="7 8">
    <name type="scientific">Desulfobacula toluolica (strain DSM 7467 / Tol2)</name>
    <dbReference type="NCBI Taxonomy" id="651182"/>
    <lineage>
        <taxon>Bacteria</taxon>
        <taxon>Pseudomonadati</taxon>
        <taxon>Thermodesulfobacteriota</taxon>
        <taxon>Desulfobacteria</taxon>
        <taxon>Desulfobacterales</taxon>
        <taxon>Desulfobacteraceae</taxon>
        <taxon>Desulfobacula</taxon>
    </lineage>
</organism>
<feature type="domain" description="Histidine kinase" evidence="5">
    <location>
        <begin position="182"/>
        <end position="418"/>
    </location>
</feature>
<dbReference type="Pfam" id="PF02518">
    <property type="entry name" value="HATPase_c"/>
    <property type="match status" value="1"/>
</dbReference>
<dbReference type="EC" id="2.7.13.3" evidence="2"/>
<dbReference type="InterPro" id="IPR004358">
    <property type="entry name" value="Sig_transdc_His_kin-like_C"/>
</dbReference>
<name>K0NKQ7_DESTT</name>
<keyword evidence="7" id="KW-0418">Kinase</keyword>
<feature type="domain" description="CBS" evidence="6">
    <location>
        <begin position="83"/>
        <end position="142"/>
    </location>
</feature>
<dbReference type="InterPro" id="IPR046342">
    <property type="entry name" value="CBS_dom_sf"/>
</dbReference>
<dbReference type="InterPro" id="IPR005467">
    <property type="entry name" value="His_kinase_dom"/>
</dbReference>
<dbReference type="SUPFAM" id="SSF47384">
    <property type="entry name" value="Homodimeric domain of signal transducing histidine kinase"/>
    <property type="match status" value="1"/>
</dbReference>
<dbReference type="AlphaFoldDB" id="K0NKQ7"/>
<accession>K0NKQ7</accession>
<sequence length="436" mass="48960">MKTFTADSMNRISYISKKAYTVLQDDPVSSVKEFFDKNKPVNAVVVVQGSKILGLVMNIHMNFCLSQRYGFSLFINKPVCAIMDKSPMIVCHDESIEDVASKAMKRESNRIYDHIIVVKNGHLNGIISVKTILNFLVKSQRERTNILERYATMLEREDTDKKKAIQGLKASKMEAIGRLAGGVAHDLNNILSGIINYPELMMMELPENNNLIKPLKIIQASGERAAAVVQDLLTFSRRGRVNKDMLNLNSIVWQCIYSPEFFRLKLEFPLIRIKNELEPQLMVIEGSCTHLNKLIVNLVNNSAEAIEGPGKIIIKTFNQCFDNRYHKLSHLNSLPGDDSVRQGEYVGLSVSDNGPGISKDDMDKIFEPFYTNKKIDRDGQGLGMAVVWGTVKELGGYIDVSSKPGNGTVVTIFFPAKKRTLELVPNVCLLENRKSQ</sequence>
<dbReference type="InterPro" id="IPR003661">
    <property type="entry name" value="HisK_dim/P_dom"/>
</dbReference>
<dbReference type="InterPro" id="IPR036097">
    <property type="entry name" value="HisK_dim/P_sf"/>
</dbReference>
<evidence type="ECO:0000256" key="1">
    <source>
        <dbReference type="ARBA" id="ARBA00000085"/>
    </source>
</evidence>
<keyword evidence="4" id="KW-0129">CBS domain</keyword>
<keyword evidence="8" id="KW-1185">Reference proteome</keyword>
<dbReference type="Gene3D" id="1.10.287.130">
    <property type="match status" value="1"/>
</dbReference>
<dbReference type="Gene3D" id="3.10.580.10">
    <property type="entry name" value="CBS-domain"/>
    <property type="match status" value="1"/>
</dbReference>
<gene>
    <name evidence="7" type="ordered locus">TOL2_C32070</name>
</gene>
<dbReference type="OrthoDB" id="45683at2"/>
<dbReference type="Proteomes" id="UP000007347">
    <property type="component" value="Chromosome"/>
</dbReference>
<dbReference type="InterPro" id="IPR036890">
    <property type="entry name" value="HATPase_C_sf"/>
</dbReference>
<dbReference type="EMBL" id="FO203503">
    <property type="protein sequence ID" value="CCK81365.1"/>
    <property type="molecule type" value="Genomic_DNA"/>
</dbReference>
<evidence type="ECO:0000259" key="6">
    <source>
        <dbReference type="PROSITE" id="PS51371"/>
    </source>
</evidence>
<evidence type="ECO:0000313" key="8">
    <source>
        <dbReference type="Proteomes" id="UP000007347"/>
    </source>
</evidence>
<dbReference type="PROSITE" id="PS50109">
    <property type="entry name" value="HIS_KIN"/>
    <property type="match status" value="1"/>
</dbReference>
<keyword evidence="3" id="KW-0597">Phosphoprotein</keyword>
<dbReference type="HOGENOM" id="CLU_628113_0_0_7"/>
<dbReference type="SUPFAM" id="SSF55874">
    <property type="entry name" value="ATPase domain of HSP90 chaperone/DNA topoisomerase II/histidine kinase"/>
    <property type="match status" value="1"/>
</dbReference>
<dbReference type="KEGG" id="dto:TOL2_C32070"/>
<dbReference type="Pfam" id="PF00571">
    <property type="entry name" value="CBS"/>
    <property type="match status" value="1"/>
</dbReference>
<dbReference type="InterPro" id="IPR003594">
    <property type="entry name" value="HATPase_dom"/>
</dbReference>
<dbReference type="SMART" id="SM00388">
    <property type="entry name" value="HisKA"/>
    <property type="match status" value="1"/>
</dbReference>
<dbReference type="CDD" id="cd00082">
    <property type="entry name" value="HisKA"/>
    <property type="match status" value="1"/>
</dbReference>
<evidence type="ECO:0000256" key="4">
    <source>
        <dbReference type="PROSITE-ProRule" id="PRU00703"/>
    </source>
</evidence>
<dbReference type="PROSITE" id="PS51371">
    <property type="entry name" value="CBS"/>
    <property type="match status" value="1"/>
</dbReference>
<keyword evidence="7" id="KW-0808">Transferase</keyword>
<comment type="catalytic activity">
    <reaction evidence="1">
        <text>ATP + protein L-histidine = ADP + protein N-phospho-L-histidine.</text>
        <dbReference type="EC" id="2.7.13.3"/>
    </reaction>
</comment>